<dbReference type="KEGG" id="lmat:92518093"/>
<comment type="caution">
    <text evidence="2">The sequence shown here is derived from an EMBL/GenBank/DDBJ whole genome shotgun (WGS) entry which is preliminary data.</text>
</comment>
<reference evidence="3" key="2">
    <citation type="journal article" date="2021" name="Sci. Data">
        <title>Chromosome-scale genome sequencing, assembly and annotation of six genomes from subfamily Leishmaniinae.</title>
        <authorList>
            <person name="Almutairi H."/>
            <person name="Urbaniak M.D."/>
            <person name="Bates M.D."/>
            <person name="Jariyapan N."/>
            <person name="Kwakye-Nuako G."/>
            <person name="Thomaz Soccol V."/>
            <person name="Al-Salem W.S."/>
            <person name="Dillon R.J."/>
            <person name="Bates P.A."/>
            <person name="Gatherer D."/>
        </authorList>
    </citation>
    <scope>NUCLEOTIDE SEQUENCE [LARGE SCALE GENOMIC DNA]</scope>
</reference>
<dbReference type="EMBL" id="JAFEUZ010000002">
    <property type="protein sequence ID" value="KAG5487931.1"/>
    <property type="molecule type" value="Genomic_DNA"/>
</dbReference>
<dbReference type="Proteomes" id="UP000673552">
    <property type="component" value="Unassembled WGS sequence"/>
</dbReference>
<organism evidence="2 3">
    <name type="scientific">Leishmania martiniquensis</name>
    <dbReference type="NCBI Taxonomy" id="1580590"/>
    <lineage>
        <taxon>Eukaryota</taxon>
        <taxon>Discoba</taxon>
        <taxon>Euglenozoa</taxon>
        <taxon>Kinetoplastea</taxon>
        <taxon>Metakinetoplastina</taxon>
        <taxon>Trypanosomatida</taxon>
        <taxon>Trypanosomatidae</taxon>
        <taxon>Leishmaniinae</taxon>
        <taxon>Leishmania</taxon>
    </lineage>
</organism>
<keyword evidence="3" id="KW-1185">Reference proteome</keyword>
<protein>
    <recommendedName>
        <fullName evidence="4">Transmembrane protein</fullName>
    </recommendedName>
</protein>
<proteinExistence type="predicted"/>
<dbReference type="OrthoDB" id="245940at2759"/>
<evidence type="ECO:0008006" key="4">
    <source>
        <dbReference type="Google" id="ProtNLM"/>
    </source>
</evidence>
<gene>
    <name evidence="2" type="ORF">LSCM1_08246</name>
</gene>
<keyword evidence="1" id="KW-0812">Transmembrane</keyword>
<evidence type="ECO:0000313" key="2">
    <source>
        <dbReference type="EMBL" id="KAG5487931.1"/>
    </source>
</evidence>
<reference evidence="3" key="1">
    <citation type="journal article" date="2021" name="Microbiol. Resour. Announc.">
        <title>LGAAP: Leishmaniinae Genome Assembly and Annotation Pipeline.</title>
        <authorList>
            <person name="Almutairi H."/>
            <person name="Urbaniak M.D."/>
            <person name="Bates M.D."/>
            <person name="Jariyapan N."/>
            <person name="Kwakye-Nuako G."/>
            <person name="Thomaz-Soccol V."/>
            <person name="Al-Salem W.S."/>
            <person name="Dillon R.J."/>
            <person name="Bates P.A."/>
            <person name="Gatherer D."/>
        </authorList>
    </citation>
    <scope>NUCLEOTIDE SEQUENCE [LARGE SCALE GENOMIC DNA]</scope>
</reference>
<keyword evidence="1" id="KW-0472">Membrane</keyword>
<dbReference type="AlphaFoldDB" id="A0A836I0R0"/>
<evidence type="ECO:0000256" key="1">
    <source>
        <dbReference type="SAM" id="Phobius"/>
    </source>
</evidence>
<dbReference type="RefSeq" id="XP_067181608.1">
    <property type="nucleotide sequence ID" value="XM_067325581.1"/>
</dbReference>
<evidence type="ECO:0000313" key="3">
    <source>
        <dbReference type="Proteomes" id="UP000673552"/>
    </source>
</evidence>
<accession>A0A836I0R0</accession>
<sequence length="135" mass="15786">MNRIRDSGAVRMLTHRPASSLSSAAAHSSSRTTVEGVCRRPQKMQDPFLRDGTATRRFFRAYRARLPFPARMFGIFLVGFALGLVLEVFACKTHLYESVMMKKDLRRHAFDEFVLDFRQSVERWQREDMSKRQVR</sequence>
<keyword evidence="1" id="KW-1133">Transmembrane helix</keyword>
<feature type="transmembrane region" description="Helical" evidence="1">
    <location>
        <begin position="72"/>
        <end position="91"/>
    </location>
</feature>
<dbReference type="GeneID" id="92518093"/>
<name>A0A836I0R0_9TRYP</name>